<proteinExistence type="predicted"/>
<protein>
    <submittedName>
        <fullName evidence="1">Uncharacterized protein</fullName>
    </submittedName>
</protein>
<dbReference type="EMBL" id="JAWIIV010000055">
    <property type="protein sequence ID" value="MEC4723463.1"/>
    <property type="molecule type" value="Genomic_DNA"/>
</dbReference>
<gene>
    <name evidence="1" type="ORF">RY831_30435</name>
</gene>
<sequence>MSGRKDQQMALAGIVPPLYMDLDVLQAVAIGGCVTTRSGATRPQKVKAALTDFQSERLEILLYAIHQSAEKAKSIEEFHALLPDYEKIVDQVLS</sequence>
<reference evidence="1 2" key="1">
    <citation type="submission" date="2023-10" db="EMBL/GenBank/DDBJ databases">
        <title>Noviherbaspirillum sp. CPCC 100848 genome assembly.</title>
        <authorList>
            <person name="Li X.Y."/>
            <person name="Fang X.M."/>
        </authorList>
    </citation>
    <scope>NUCLEOTIDE SEQUENCE [LARGE SCALE GENOMIC DNA]</scope>
    <source>
        <strain evidence="1 2">CPCC 100848</strain>
    </source>
</reference>
<name>A0ABU6JIX2_9BURK</name>
<comment type="caution">
    <text evidence="1">The sequence shown here is derived from an EMBL/GenBank/DDBJ whole genome shotgun (WGS) entry which is preliminary data.</text>
</comment>
<evidence type="ECO:0000313" key="2">
    <source>
        <dbReference type="Proteomes" id="UP001352263"/>
    </source>
</evidence>
<accession>A0ABU6JIX2</accession>
<organism evidence="1 2">
    <name type="scientific">Noviherbaspirillum album</name>
    <dbReference type="NCBI Taxonomy" id="3080276"/>
    <lineage>
        <taxon>Bacteria</taxon>
        <taxon>Pseudomonadati</taxon>
        <taxon>Pseudomonadota</taxon>
        <taxon>Betaproteobacteria</taxon>
        <taxon>Burkholderiales</taxon>
        <taxon>Oxalobacteraceae</taxon>
        <taxon>Noviherbaspirillum</taxon>
    </lineage>
</organism>
<dbReference type="Proteomes" id="UP001352263">
    <property type="component" value="Unassembled WGS sequence"/>
</dbReference>
<evidence type="ECO:0000313" key="1">
    <source>
        <dbReference type="EMBL" id="MEC4723463.1"/>
    </source>
</evidence>
<keyword evidence="2" id="KW-1185">Reference proteome</keyword>